<gene>
    <name evidence="2" type="primary">tsaB</name>
    <name evidence="2" type="ORF">CJ205_06265</name>
</gene>
<name>A0A2N6SM07_9LACT</name>
<dbReference type="AlphaFoldDB" id="A0A2N6SM07"/>
<accession>A0A2N6SM07</accession>
<dbReference type="STRING" id="84521.SAMN04487994_10227"/>
<comment type="caution">
    <text evidence="2">The sequence shown here is derived from an EMBL/GenBank/DDBJ whole genome shotgun (WGS) entry which is preliminary data.</text>
</comment>
<dbReference type="GO" id="GO:0016740">
    <property type="term" value="F:transferase activity"/>
    <property type="evidence" value="ECO:0007669"/>
    <property type="project" value="UniProtKB-KW"/>
</dbReference>
<dbReference type="EMBL" id="PNHE01000026">
    <property type="protein sequence ID" value="PMC58086.1"/>
    <property type="molecule type" value="Genomic_DNA"/>
</dbReference>
<keyword evidence="3" id="KW-1185">Reference proteome</keyword>
<dbReference type="InterPro" id="IPR043129">
    <property type="entry name" value="ATPase_NBD"/>
</dbReference>
<reference evidence="2 3" key="1">
    <citation type="submission" date="2017-09" db="EMBL/GenBank/DDBJ databases">
        <title>Bacterial strain isolated from the female urinary microbiota.</title>
        <authorList>
            <person name="Thomas-White K."/>
            <person name="Kumar N."/>
            <person name="Forster S."/>
            <person name="Putonti C."/>
            <person name="Lawley T."/>
            <person name="Wolfe A.J."/>
        </authorList>
    </citation>
    <scope>NUCLEOTIDE SEQUENCE [LARGE SCALE GENOMIC DNA]</scope>
    <source>
        <strain evidence="2 3">UMB0852</strain>
    </source>
</reference>
<dbReference type="SUPFAM" id="SSF53067">
    <property type="entry name" value="Actin-like ATPase domain"/>
    <property type="match status" value="2"/>
</dbReference>
<evidence type="ECO:0000313" key="3">
    <source>
        <dbReference type="Proteomes" id="UP000235682"/>
    </source>
</evidence>
<organism evidence="2 3">
    <name type="scientific">Dolosicoccus paucivorans</name>
    <dbReference type="NCBI Taxonomy" id="84521"/>
    <lineage>
        <taxon>Bacteria</taxon>
        <taxon>Bacillati</taxon>
        <taxon>Bacillota</taxon>
        <taxon>Bacilli</taxon>
        <taxon>Lactobacillales</taxon>
        <taxon>Aerococcaceae</taxon>
        <taxon>Dolosicoccus</taxon>
    </lineage>
</organism>
<evidence type="ECO:0000259" key="1">
    <source>
        <dbReference type="Pfam" id="PF00814"/>
    </source>
</evidence>
<protein>
    <submittedName>
        <fullName evidence="2">tRNA (Adenosine(37)-N6)-threonylcarbamoyltransferase complex dimerization subunit type 1 TsaB</fullName>
    </submittedName>
</protein>
<dbReference type="InterPro" id="IPR022496">
    <property type="entry name" value="T6A_TsaB"/>
</dbReference>
<dbReference type="Proteomes" id="UP000235682">
    <property type="component" value="Unassembled WGS sequence"/>
</dbReference>
<evidence type="ECO:0000313" key="2">
    <source>
        <dbReference type="EMBL" id="PMC58086.1"/>
    </source>
</evidence>
<sequence length="259" mass="28749">MSLKQVIVDTSTTALSIALIEDKAIQLATTIQGPKKHGEALVDVVHQSLSQVNWTPQLIDELIVGVGPGSYTGLRIGVTFAKAWSVMKKMPLKSVSSLSLIAANGISLHQDHTLIIPIMDARRQTAYTGAYTYEAGQLKSVISDCHTAWDHWLEALKTNIELLKLERLILVGEKIDEFIQLTQEAFPHLTMDVIEGWSSLPHAENVLLVEQQIVQEPTLLAPNYALETLAERQWAKEQAVNLSEVEHDALVERFPDTLE</sequence>
<keyword evidence="2" id="KW-0808">Transferase</keyword>
<dbReference type="NCBIfam" id="TIGR03725">
    <property type="entry name" value="T6A_YeaZ"/>
    <property type="match status" value="1"/>
</dbReference>
<proteinExistence type="predicted"/>
<dbReference type="GO" id="GO:0002949">
    <property type="term" value="P:tRNA threonylcarbamoyladenosine modification"/>
    <property type="evidence" value="ECO:0007669"/>
    <property type="project" value="InterPro"/>
</dbReference>
<dbReference type="Gene3D" id="3.30.420.40">
    <property type="match status" value="2"/>
</dbReference>
<dbReference type="Pfam" id="PF00814">
    <property type="entry name" value="TsaD"/>
    <property type="match status" value="1"/>
</dbReference>
<dbReference type="OrthoDB" id="9784166at2"/>
<feature type="domain" description="Gcp-like" evidence="1">
    <location>
        <begin position="35"/>
        <end position="209"/>
    </location>
</feature>
<dbReference type="InterPro" id="IPR000905">
    <property type="entry name" value="Gcp-like_dom"/>
</dbReference>